<feature type="binding site" evidence="13">
    <location>
        <position position="216"/>
    </location>
    <ligand>
        <name>pyruvate</name>
        <dbReference type="ChEBI" id="CHEBI:15361"/>
    </ligand>
</feature>
<evidence type="ECO:0000256" key="14">
    <source>
        <dbReference type="SAM" id="MobiDB-lite"/>
    </source>
</evidence>
<dbReference type="EMBL" id="IACF01002600">
    <property type="protein sequence ID" value="LAB68247.1"/>
    <property type="molecule type" value="mRNA"/>
</dbReference>
<organism evidence="15">
    <name type="scientific">Hirondellea gigas</name>
    <dbReference type="NCBI Taxonomy" id="1518452"/>
    <lineage>
        <taxon>Eukaryota</taxon>
        <taxon>Metazoa</taxon>
        <taxon>Ecdysozoa</taxon>
        <taxon>Arthropoda</taxon>
        <taxon>Crustacea</taxon>
        <taxon>Multicrustacea</taxon>
        <taxon>Malacostraca</taxon>
        <taxon>Eumalacostraca</taxon>
        <taxon>Peracarida</taxon>
        <taxon>Amphipoda</taxon>
        <taxon>Amphilochidea</taxon>
        <taxon>Lysianassida</taxon>
        <taxon>Lysianassidira</taxon>
        <taxon>Lysianassoidea</taxon>
        <taxon>Lysianassidae</taxon>
        <taxon>Hirondellea</taxon>
    </lineage>
</organism>
<keyword evidence="8" id="KW-0704">Schiff base</keyword>
<dbReference type="SMART" id="SM01130">
    <property type="entry name" value="DHDPS"/>
    <property type="match status" value="1"/>
</dbReference>
<name>A0A2P2I2I4_9CRUS</name>
<dbReference type="PIRSF" id="PIRSF001365">
    <property type="entry name" value="DHDPS"/>
    <property type="match status" value="1"/>
</dbReference>
<comment type="subcellular location">
    <subcellularLocation>
        <location evidence="1">Cytoplasm</location>
    </subcellularLocation>
</comment>
<evidence type="ECO:0000256" key="1">
    <source>
        <dbReference type="ARBA" id="ARBA00004496"/>
    </source>
</evidence>
<comment type="similarity">
    <text evidence="3">Belongs to the DapA family. NanA subfamily.</text>
</comment>
<sequence length="322" mass="35065">MTTKEKKFEYKGMMAPTFTPFNPDGSLNLAIIPRYAQLLHDGGVTGVFVNGTNGEGMSLTTAERKLVAEAWAKSRGMAGKVVIQVGGLNLRDSQELARHAVSIGASAIACLPHLYDKPGTIAELVAYCKEVASAAPEIPFLYYHIPFKTGVELPMDKFLEAASLEIPNLAGLKFTSMEVETEGYGCLKAVGGSMTVLNGFDEVMSKSRRVGFHGAIGGCLNFMPLEAGRLLCLSGIADDDGSTCCVPRLERLDEIYRLQNRINTLWDIVRKHCGCSFVSGAKFVMKSLTGVDVGPARKPQQPLSEETEKLLSDERRENNYPY</sequence>
<reference evidence="15" key="1">
    <citation type="journal article" date="2018" name="Biosci. Biotechnol. Biochem.">
        <title>Polysaccharide hydrolase of the hadal zone amphipods Hirondellea gigas.</title>
        <authorList>
            <person name="Kobayashi H."/>
            <person name="Nagahama T."/>
            <person name="Arai W."/>
            <person name="Sasagawa Y."/>
            <person name="Umeda M."/>
            <person name="Hayashi T."/>
            <person name="Nikaido I."/>
            <person name="Watanabe H."/>
            <person name="Oguri K."/>
            <person name="Kitazato H."/>
            <person name="Fujioka K."/>
            <person name="Kido Y."/>
            <person name="Takami H."/>
        </authorList>
    </citation>
    <scope>NUCLEOTIDE SEQUENCE</scope>
    <source>
        <tissue evidence="15">Whole body</tissue>
    </source>
</reference>
<dbReference type="PANTHER" id="PTHR12128">
    <property type="entry name" value="DIHYDRODIPICOLINATE SYNTHASE"/>
    <property type="match status" value="1"/>
</dbReference>
<evidence type="ECO:0000256" key="3">
    <source>
        <dbReference type="ARBA" id="ARBA00006324"/>
    </source>
</evidence>
<evidence type="ECO:0000313" key="15">
    <source>
        <dbReference type="EMBL" id="LAB68247.1"/>
    </source>
</evidence>
<comment type="catalytic activity">
    <reaction evidence="10">
        <text>aceneuramate = aldehydo-N-acetyl-D-mannosamine + pyruvate</text>
        <dbReference type="Rhea" id="RHEA:23296"/>
        <dbReference type="ChEBI" id="CHEBI:15361"/>
        <dbReference type="ChEBI" id="CHEBI:17122"/>
        <dbReference type="ChEBI" id="CHEBI:173083"/>
        <dbReference type="EC" id="4.1.3.3"/>
    </reaction>
</comment>
<comment type="subunit">
    <text evidence="4">Homotetramer.</text>
</comment>
<evidence type="ECO:0000256" key="8">
    <source>
        <dbReference type="ARBA" id="ARBA00023270"/>
    </source>
</evidence>
<dbReference type="Gene3D" id="3.20.20.70">
    <property type="entry name" value="Aldolase class I"/>
    <property type="match status" value="1"/>
</dbReference>
<evidence type="ECO:0000256" key="5">
    <source>
        <dbReference type="ARBA" id="ARBA00012911"/>
    </source>
</evidence>
<dbReference type="GO" id="GO:0008747">
    <property type="term" value="F:N-acetylneuraminate lyase activity"/>
    <property type="evidence" value="ECO:0007669"/>
    <property type="project" value="UniProtKB-EC"/>
</dbReference>
<evidence type="ECO:0000256" key="13">
    <source>
        <dbReference type="PIRSR" id="PIRSR001365-2"/>
    </source>
</evidence>
<evidence type="ECO:0000256" key="12">
    <source>
        <dbReference type="PIRSR" id="PIRSR001365-1"/>
    </source>
</evidence>
<dbReference type="EC" id="4.1.3.3" evidence="5"/>
<dbReference type="InterPro" id="IPR002220">
    <property type="entry name" value="DapA-like"/>
</dbReference>
<comment type="pathway">
    <text evidence="2">Amino-sugar metabolism; N-acetylneuraminate degradation.</text>
</comment>
<evidence type="ECO:0000256" key="7">
    <source>
        <dbReference type="ARBA" id="ARBA00023239"/>
    </source>
</evidence>
<protein>
    <recommendedName>
        <fullName evidence="5">N-acetylneuraminate lyase</fullName>
        <ecNumber evidence="5">4.1.3.3</ecNumber>
    </recommendedName>
</protein>
<dbReference type="SUPFAM" id="SSF51569">
    <property type="entry name" value="Aldolase"/>
    <property type="match status" value="1"/>
</dbReference>
<feature type="active site" description="Proton donor/acceptor" evidence="12">
    <location>
        <position position="143"/>
    </location>
</feature>
<dbReference type="PRINTS" id="PR00146">
    <property type="entry name" value="DHPICSNTHASE"/>
</dbReference>
<evidence type="ECO:0000256" key="6">
    <source>
        <dbReference type="ARBA" id="ARBA00022490"/>
    </source>
</evidence>
<feature type="region of interest" description="Disordered" evidence="14">
    <location>
        <begin position="294"/>
        <end position="322"/>
    </location>
</feature>
<dbReference type="Pfam" id="PF00701">
    <property type="entry name" value="DHDPS"/>
    <property type="match status" value="1"/>
</dbReference>
<dbReference type="AlphaFoldDB" id="A0A2P2I2I4"/>
<evidence type="ECO:0000256" key="11">
    <source>
        <dbReference type="PIRNR" id="PIRNR001365"/>
    </source>
</evidence>
<evidence type="ECO:0000256" key="4">
    <source>
        <dbReference type="ARBA" id="ARBA00011881"/>
    </source>
</evidence>
<keyword evidence="7 11" id="KW-0456">Lyase</keyword>
<evidence type="ECO:0000256" key="2">
    <source>
        <dbReference type="ARBA" id="ARBA00004878"/>
    </source>
</evidence>
<dbReference type="PANTHER" id="PTHR12128:SF21">
    <property type="entry name" value="N-ACETYLNEURAMINATE LYASE"/>
    <property type="match status" value="1"/>
</dbReference>
<keyword evidence="6" id="KW-0963">Cytoplasm</keyword>
<proteinExistence type="evidence at transcript level"/>
<feature type="compositionally biased region" description="Basic and acidic residues" evidence="14">
    <location>
        <begin position="306"/>
        <end position="322"/>
    </location>
</feature>
<evidence type="ECO:0000256" key="9">
    <source>
        <dbReference type="ARBA" id="ARBA00023277"/>
    </source>
</evidence>
<dbReference type="InterPro" id="IPR013785">
    <property type="entry name" value="Aldolase_TIM"/>
</dbReference>
<accession>A0A2P2I2I4</accession>
<dbReference type="GO" id="GO:0005737">
    <property type="term" value="C:cytoplasm"/>
    <property type="evidence" value="ECO:0007669"/>
    <property type="project" value="UniProtKB-SubCell"/>
</dbReference>
<feature type="active site" description="Schiff-base intermediate with substrate" evidence="12">
    <location>
        <position position="173"/>
    </location>
</feature>
<evidence type="ECO:0000256" key="10">
    <source>
        <dbReference type="ARBA" id="ARBA00044906"/>
    </source>
</evidence>
<keyword evidence="9" id="KW-0119">Carbohydrate metabolism</keyword>